<dbReference type="AlphaFoldDB" id="A0A3S0ZTK8"/>
<dbReference type="GO" id="GO:0005509">
    <property type="term" value="F:calcium ion binding"/>
    <property type="evidence" value="ECO:0007669"/>
    <property type="project" value="InterPro"/>
</dbReference>
<feature type="chain" id="PRO_5018586018" description="EF-hand domain-containing protein" evidence="2">
    <location>
        <begin position="17"/>
        <end position="145"/>
    </location>
</feature>
<gene>
    <name evidence="4" type="ORF">EGW08_006723</name>
</gene>
<dbReference type="EMBL" id="RQTK01000167">
    <property type="protein sequence ID" value="RUS85515.1"/>
    <property type="molecule type" value="Genomic_DNA"/>
</dbReference>
<comment type="caution">
    <text evidence="4">The sequence shown here is derived from an EMBL/GenBank/DDBJ whole genome shotgun (WGS) entry which is preliminary data.</text>
</comment>
<keyword evidence="5" id="KW-1185">Reference proteome</keyword>
<dbReference type="Pfam" id="PF13202">
    <property type="entry name" value="EF-hand_5"/>
    <property type="match status" value="2"/>
</dbReference>
<feature type="signal peptide" evidence="2">
    <location>
        <begin position="1"/>
        <end position="16"/>
    </location>
</feature>
<dbReference type="Gene3D" id="1.10.238.10">
    <property type="entry name" value="EF-hand"/>
    <property type="match status" value="2"/>
</dbReference>
<keyword evidence="1" id="KW-0106">Calcium</keyword>
<dbReference type="PROSITE" id="PS50222">
    <property type="entry name" value="EF_HAND_2"/>
    <property type="match status" value="2"/>
</dbReference>
<feature type="domain" description="EF-hand" evidence="3">
    <location>
        <begin position="16"/>
        <end position="51"/>
    </location>
</feature>
<sequence>MLAPCIILLLVLQAQANPNYFQQRFAQTDRNRDNKISLKEYMDSLQFYDRNNDGRTTLSEWVSQMTRKANIPIDVSSLIFYVLDSDGNYLLNYVDKREVFKVMDFNDDGFVSREEFNTYWEQMKISVYRQLHRTRRSPDQDEVQN</sequence>
<name>A0A3S0ZTK8_ELYCH</name>
<feature type="domain" description="EF-hand" evidence="3">
    <location>
        <begin position="91"/>
        <end position="126"/>
    </location>
</feature>
<dbReference type="SUPFAM" id="SSF47473">
    <property type="entry name" value="EF-hand"/>
    <property type="match status" value="1"/>
</dbReference>
<reference evidence="4 5" key="1">
    <citation type="submission" date="2019-01" db="EMBL/GenBank/DDBJ databases">
        <title>A draft genome assembly of the solar-powered sea slug Elysia chlorotica.</title>
        <authorList>
            <person name="Cai H."/>
            <person name="Li Q."/>
            <person name="Fang X."/>
            <person name="Li J."/>
            <person name="Curtis N.E."/>
            <person name="Altenburger A."/>
            <person name="Shibata T."/>
            <person name="Feng M."/>
            <person name="Maeda T."/>
            <person name="Schwartz J.A."/>
            <person name="Shigenobu S."/>
            <person name="Lundholm N."/>
            <person name="Nishiyama T."/>
            <person name="Yang H."/>
            <person name="Hasebe M."/>
            <person name="Li S."/>
            <person name="Pierce S.K."/>
            <person name="Wang J."/>
        </authorList>
    </citation>
    <scope>NUCLEOTIDE SEQUENCE [LARGE SCALE GENOMIC DNA]</scope>
    <source>
        <strain evidence="4">EC2010</strain>
        <tissue evidence="4">Whole organism of an adult</tissue>
    </source>
</reference>
<dbReference type="Proteomes" id="UP000271974">
    <property type="component" value="Unassembled WGS sequence"/>
</dbReference>
<evidence type="ECO:0000256" key="2">
    <source>
        <dbReference type="SAM" id="SignalP"/>
    </source>
</evidence>
<protein>
    <recommendedName>
        <fullName evidence="3">EF-hand domain-containing protein</fullName>
    </recommendedName>
</protein>
<dbReference type="InterPro" id="IPR011992">
    <property type="entry name" value="EF-hand-dom_pair"/>
</dbReference>
<keyword evidence="2" id="KW-0732">Signal</keyword>
<organism evidence="4 5">
    <name type="scientific">Elysia chlorotica</name>
    <name type="common">Eastern emerald elysia</name>
    <name type="synonym">Sea slug</name>
    <dbReference type="NCBI Taxonomy" id="188477"/>
    <lineage>
        <taxon>Eukaryota</taxon>
        <taxon>Metazoa</taxon>
        <taxon>Spiralia</taxon>
        <taxon>Lophotrochozoa</taxon>
        <taxon>Mollusca</taxon>
        <taxon>Gastropoda</taxon>
        <taxon>Heterobranchia</taxon>
        <taxon>Euthyneura</taxon>
        <taxon>Panpulmonata</taxon>
        <taxon>Sacoglossa</taxon>
        <taxon>Placobranchoidea</taxon>
        <taxon>Plakobranchidae</taxon>
        <taxon>Elysia</taxon>
    </lineage>
</organism>
<proteinExistence type="predicted"/>
<evidence type="ECO:0000313" key="4">
    <source>
        <dbReference type="EMBL" id="RUS85515.1"/>
    </source>
</evidence>
<dbReference type="InterPro" id="IPR018247">
    <property type="entry name" value="EF_Hand_1_Ca_BS"/>
</dbReference>
<dbReference type="OrthoDB" id="6132562at2759"/>
<dbReference type="PROSITE" id="PS00018">
    <property type="entry name" value="EF_HAND_1"/>
    <property type="match status" value="2"/>
</dbReference>
<accession>A0A3S0ZTK8</accession>
<evidence type="ECO:0000256" key="1">
    <source>
        <dbReference type="ARBA" id="ARBA00022837"/>
    </source>
</evidence>
<dbReference type="InterPro" id="IPR002048">
    <property type="entry name" value="EF_hand_dom"/>
</dbReference>
<evidence type="ECO:0000313" key="5">
    <source>
        <dbReference type="Proteomes" id="UP000271974"/>
    </source>
</evidence>
<evidence type="ECO:0000259" key="3">
    <source>
        <dbReference type="PROSITE" id="PS50222"/>
    </source>
</evidence>